<keyword evidence="2" id="KW-0540">Nuclease</keyword>
<keyword evidence="2" id="KW-0255">Endonuclease</keyword>
<dbReference type="Gene3D" id="3.40.1800.10">
    <property type="entry name" value="His-Me finger endonucleases"/>
    <property type="match status" value="1"/>
</dbReference>
<reference evidence="2" key="1">
    <citation type="submission" date="2020-04" db="EMBL/GenBank/DDBJ databases">
        <authorList>
            <person name="Chiriac C."/>
            <person name="Salcher M."/>
            <person name="Ghai R."/>
            <person name="Kavagutti S V."/>
        </authorList>
    </citation>
    <scope>NUCLEOTIDE SEQUENCE</scope>
</reference>
<name>A0A6J5NCV9_9CAUD</name>
<dbReference type="SUPFAM" id="SSF54060">
    <property type="entry name" value="His-Me finger endonucleases"/>
    <property type="match status" value="1"/>
</dbReference>
<dbReference type="Pfam" id="PF02945">
    <property type="entry name" value="Endonuclease_7"/>
    <property type="match status" value="1"/>
</dbReference>
<feature type="region of interest" description="Disordered" evidence="1">
    <location>
        <begin position="96"/>
        <end position="118"/>
    </location>
</feature>
<accession>A0A6J5NCV9</accession>
<organism evidence="2">
    <name type="scientific">uncultured Caudovirales phage</name>
    <dbReference type="NCBI Taxonomy" id="2100421"/>
    <lineage>
        <taxon>Viruses</taxon>
        <taxon>Duplodnaviria</taxon>
        <taxon>Heunggongvirae</taxon>
        <taxon>Uroviricota</taxon>
        <taxon>Caudoviricetes</taxon>
        <taxon>Peduoviridae</taxon>
        <taxon>Maltschvirus</taxon>
        <taxon>Maltschvirus maltsch</taxon>
    </lineage>
</organism>
<sequence length="118" mass="13692">MKAKTKDIKPLREEFLKEQMGLCALCREPILEGEAVLDHCHKTGYLRSVLHRGCNAYIGAMENNLARNKITPERLANILANFQHYKHLTKTILHPTHRTPEERLARAKKRAKARRIKK</sequence>
<gene>
    <name evidence="2" type="ORF">UFOVP647_35</name>
</gene>
<keyword evidence="2" id="KW-0378">Hydrolase</keyword>
<protein>
    <submittedName>
        <fullName evidence="2">Recombination endonuclease VII</fullName>
    </submittedName>
</protein>
<evidence type="ECO:0000313" key="2">
    <source>
        <dbReference type="EMBL" id="CAB4154858.1"/>
    </source>
</evidence>
<evidence type="ECO:0000256" key="1">
    <source>
        <dbReference type="SAM" id="MobiDB-lite"/>
    </source>
</evidence>
<dbReference type="GO" id="GO:0004519">
    <property type="term" value="F:endonuclease activity"/>
    <property type="evidence" value="ECO:0007669"/>
    <property type="project" value="UniProtKB-KW"/>
</dbReference>
<proteinExistence type="predicted"/>
<feature type="compositionally biased region" description="Basic residues" evidence="1">
    <location>
        <begin position="106"/>
        <end position="118"/>
    </location>
</feature>
<dbReference type="InterPro" id="IPR004211">
    <property type="entry name" value="Endonuclease_7"/>
</dbReference>
<dbReference type="InterPro" id="IPR044925">
    <property type="entry name" value="His-Me_finger_sf"/>
</dbReference>
<dbReference type="EMBL" id="LR796615">
    <property type="protein sequence ID" value="CAB4154858.1"/>
    <property type="molecule type" value="Genomic_DNA"/>
</dbReference>
<dbReference type="InterPro" id="IPR038563">
    <property type="entry name" value="Endonuclease_7_sf"/>
</dbReference>